<protein>
    <submittedName>
        <fullName evidence="2">Abortive infection protein</fullName>
    </submittedName>
</protein>
<dbReference type="InterPro" id="IPR003959">
    <property type="entry name" value="ATPase_AAA_core"/>
</dbReference>
<evidence type="ECO:0000313" key="2">
    <source>
        <dbReference type="EMBL" id="EQD45884.1"/>
    </source>
</evidence>
<gene>
    <name evidence="2" type="ORF">B1B_12850</name>
</gene>
<dbReference type="SUPFAM" id="SSF52540">
    <property type="entry name" value="P-loop containing nucleoside triphosphate hydrolases"/>
    <property type="match status" value="1"/>
</dbReference>
<sequence length="386" mass="43015">FQSFRERIEVDLKVNRRAPATDWIASSATGHRIVKVLGAIGANGAGKTALLKPMAFLAWFVRDSFGAPLEADIPVQPHAAALSEPIELECTADLDGQLWRYTLRCTPRRVLHEALYRKGERFRYVFIREWDEARQGYKVKQEDFGLDPAKAEAVRPNVSMISWAAQYGVPLAMRLAAVQIYSNVNVLGRMPASDQVVLQAAQFFHANELLRDEAQRLLCSWDLGLSGIHIQELEATNPLQPEQKQKLWIPFGHHKSHGHPFALPFHVESSGTKSAFALLSLLLPALHSGGLAVIDEFESDLHPHMINAILDLFASSRTNPHNAQLVFTSHAMEVLNLLEKYHIVLVEKNAECESSATRLDRIADARSDVNLYAKYMAGAFGAVPNL</sequence>
<proteinExistence type="predicted"/>
<dbReference type="InterPro" id="IPR027417">
    <property type="entry name" value="P-loop_NTPase"/>
</dbReference>
<dbReference type="PANTHER" id="PTHR40396:SF1">
    <property type="entry name" value="ATPASE AAA-TYPE CORE DOMAIN-CONTAINING PROTEIN"/>
    <property type="match status" value="1"/>
</dbReference>
<comment type="caution">
    <text evidence="2">The sequence shown here is derived from an EMBL/GenBank/DDBJ whole genome shotgun (WGS) entry which is preliminary data.</text>
</comment>
<dbReference type="GO" id="GO:0005524">
    <property type="term" value="F:ATP binding"/>
    <property type="evidence" value="ECO:0007669"/>
    <property type="project" value="InterPro"/>
</dbReference>
<dbReference type="EMBL" id="AUZY01008438">
    <property type="protein sequence ID" value="EQD45884.1"/>
    <property type="molecule type" value="Genomic_DNA"/>
</dbReference>
<accession>T1AZ09</accession>
<name>T1AZ09_9ZZZZ</name>
<evidence type="ECO:0000259" key="1">
    <source>
        <dbReference type="Pfam" id="PF13304"/>
    </source>
</evidence>
<dbReference type="Pfam" id="PF13304">
    <property type="entry name" value="AAA_21"/>
    <property type="match status" value="1"/>
</dbReference>
<reference evidence="2" key="1">
    <citation type="submission" date="2013-08" db="EMBL/GenBank/DDBJ databases">
        <authorList>
            <person name="Mendez C."/>
            <person name="Richter M."/>
            <person name="Ferrer M."/>
            <person name="Sanchez J."/>
        </authorList>
    </citation>
    <scope>NUCLEOTIDE SEQUENCE</scope>
</reference>
<feature type="non-terminal residue" evidence="2">
    <location>
        <position position="1"/>
    </location>
</feature>
<feature type="domain" description="ATPase AAA-type core" evidence="1">
    <location>
        <begin position="40"/>
        <end position="335"/>
    </location>
</feature>
<reference evidence="2" key="2">
    <citation type="journal article" date="2014" name="ISME J.">
        <title>Microbial stratification in low pH oxic and suboxic macroscopic growths along an acid mine drainage.</title>
        <authorList>
            <person name="Mendez-Garcia C."/>
            <person name="Mesa V."/>
            <person name="Sprenger R.R."/>
            <person name="Richter M."/>
            <person name="Diez M.S."/>
            <person name="Solano J."/>
            <person name="Bargiela R."/>
            <person name="Golyshina O.V."/>
            <person name="Manteca A."/>
            <person name="Ramos J.L."/>
            <person name="Gallego J.R."/>
            <person name="Llorente I."/>
            <person name="Martins Dos Santos V.A."/>
            <person name="Jensen O.N."/>
            <person name="Pelaez A.I."/>
            <person name="Sanchez J."/>
            <person name="Ferrer M."/>
        </authorList>
    </citation>
    <scope>NUCLEOTIDE SEQUENCE</scope>
</reference>
<dbReference type="Gene3D" id="3.40.50.300">
    <property type="entry name" value="P-loop containing nucleotide triphosphate hydrolases"/>
    <property type="match status" value="1"/>
</dbReference>
<organism evidence="2">
    <name type="scientific">mine drainage metagenome</name>
    <dbReference type="NCBI Taxonomy" id="410659"/>
    <lineage>
        <taxon>unclassified sequences</taxon>
        <taxon>metagenomes</taxon>
        <taxon>ecological metagenomes</taxon>
    </lineage>
</organism>
<dbReference type="PANTHER" id="PTHR40396">
    <property type="entry name" value="ATPASE-LIKE PROTEIN"/>
    <property type="match status" value="1"/>
</dbReference>
<dbReference type="GO" id="GO:0016887">
    <property type="term" value="F:ATP hydrolysis activity"/>
    <property type="evidence" value="ECO:0007669"/>
    <property type="project" value="InterPro"/>
</dbReference>
<dbReference type="AlphaFoldDB" id="T1AZ09"/>